<feature type="transmembrane region" description="Helical" evidence="10">
    <location>
        <begin position="341"/>
        <end position="361"/>
    </location>
</feature>
<evidence type="ECO:0000256" key="8">
    <source>
        <dbReference type="ARBA" id="ARBA00023136"/>
    </source>
</evidence>
<dbReference type="InterPro" id="IPR006667">
    <property type="entry name" value="SLC41_membr_dom"/>
</dbReference>
<dbReference type="GO" id="GO:0008324">
    <property type="term" value="F:monoatomic cation transmembrane transporter activity"/>
    <property type="evidence" value="ECO:0007669"/>
    <property type="project" value="InterPro"/>
</dbReference>
<dbReference type="EMBL" id="CAXKWB010005281">
    <property type="protein sequence ID" value="CAL4077647.1"/>
    <property type="molecule type" value="Genomic_DNA"/>
</dbReference>
<keyword evidence="4 10" id="KW-0812">Transmembrane</keyword>
<sequence>MGLIRDLEKGEKDETEQIFVKETLPIKIVPAKISKKEEEANKAGKEKEKEKSGGIQTELVVDKADSGKQIVSSRLIKKAGDGLYEERPPSSVGSDDEPGAMLLMGATEKDEKPVDSESSLSILIQVFLPFLVAGMGMVGAGLVLDKVQHWRVFTKVTELFIMVPALLGLKGNLEMTLASRLSTHANLGHLDKRADCVSMVVGNLALIQCQAIVVGFLASVAAVVMGWIPEGDFHFLHALLLCASSLVTASFASFILGVIMIGVILGARKCRINPDNVATPIAASLGDLTTLGLLAWISSVLFGAKDTDQWLSPLIIVVFICSLPLWVWLSSRNKYTKEVLYSGWTPVISAMMISSLGGVILDFTVAQFKGIAVFQPVINGVGGNLVAVQASRISTALHSVAPLGKLPKYDDLICLSPFSAFFSSGGHPRTARVLLFLVIPGQLCFVYAIDYLKAGHTSLTPVFIIVYLFVALIQVGVLLYSAHVMVHWMWKVSIDPDNSAIPYLTAIGDLLGTGLLAIAFHFLYLIGDRDSDVGD</sequence>
<evidence type="ECO:0000256" key="7">
    <source>
        <dbReference type="ARBA" id="ARBA00023065"/>
    </source>
</evidence>
<dbReference type="PANTHER" id="PTHR16228">
    <property type="entry name" value="DIVALENT CATION TRANSPORTER SOLUTE CARRIER FAMILY 41"/>
    <property type="match status" value="1"/>
</dbReference>
<evidence type="ECO:0000259" key="11">
    <source>
        <dbReference type="Pfam" id="PF01769"/>
    </source>
</evidence>
<feature type="transmembrane region" description="Helical" evidence="10">
    <location>
        <begin position="459"/>
        <end position="480"/>
    </location>
</feature>
<keyword evidence="13" id="KW-1185">Reference proteome</keyword>
<evidence type="ECO:0000256" key="2">
    <source>
        <dbReference type="ARBA" id="ARBA00009749"/>
    </source>
</evidence>
<evidence type="ECO:0000256" key="6">
    <source>
        <dbReference type="ARBA" id="ARBA00022989"/>
    </source>
</evidence>
<organism evidence="12 13">
    <name type="scientific">Meganyctiphanes norvegica</name>
    <name type="common">Northern krill</name>
    <name type="synonym">Thysanopoda norvegica</name>
    <dbReference type="NCBI Taxonomy" id="48144"/>
    <lineage>
        <taxon>Eukaryota</taxon>
        <taxon>Metazoa</taxon>
        <taxon>Ecdysozoa</taxon>
        <taxon>Arthropoda</taxon>
        <taxon>Crustacea</taxon>
        <taxon>Multicrustacea</taxon>
        <taxon>Malacostraca</taxon>
        <taxon>Eumalacostraca</taxon>
        <taxon>Eucarida</taxon>
        <taxon>Euphausiacea</taxon>
        <taxon>Euphausiidae</taxon>
        <taxon>Meganyctiphanes</taxon>
    </lineage>
</organism>
<keyword evidence="3" id="KW-0813">Transport</keyword>
<feature type="transmembrane region" description="Helical" evidence="10">
    <location>
        <begin position="122"/>
        <end position="144"/>
    </location>
</feature>
<comment type="caution">
    <text evidence="12">The sequence shown here is derived from an EMBL/GenBank/DDBJ whole genome shotgun (WGS) entry which is preliminary data.</text>
</comment>
<evidence type="ECO:0000313" key="13">
    <source>
        <dbReference type="Proteomes" id="UP001497623"/>
    </source>
</evidence>
<comment type="subcellular location">
    <subcellularLocation>
        <location evidence="1">Membrane</location>
        <topology evidence="1">Multi-pass membrane protein</topology>
    </subcellularLocation>
</comment>
<gene>
    <name evidence="12" type="ORF">MNOR_LOCUS10464</name>
</gene>
<feature type="transmembrane region" description="Helical" evidence="10">
    <location>
        <begin position="277"/>
        <end position="298"/>
    </location>
</feature>
<dbReference type="FunFam" id="1.10.357.20:FF:000001">
    <property type="entry name" value="Solute carrier family 41 member 2"/>
    <property type="match status" value="1"/>
</dbReference>
<accession>A0AAV2QA50</accession>
<proteinExistence type="inferred from homology"/>
<dbReference type="Gene3D" id="1.10.357.20">
    <property type="entry name" value="SLC41 divalent cation transporters, integral membrane domain"/>
    <property type="match status" value="2"/>
</dbReference>
<feature type="transmembrane region" description="Helical" evidence="10">
    <location>
        <begin position="500"/>
        <end position="526"/>
    </location>
</feature>
<feature type="transmembrane region" description="Helical" evidence="10">
    <location>
        <begin position="433"/>
        <end position="452"/>
    </location>
</feature>
<evidence type="ECO:0000313" key="12">
    <source>
        <dbReference type="EMBL" id="CAL4077647.1"/>
    </source>
</evidence>
<dbReference type="SUPFAM" id="SSF161093">
    <property type="entry name" value="MgtE membrane domain-like"/>
    <property type="match status" value="2"/>
</dbReference>
<reference evidence="12 13" key="1">
    <citation type="submission" date="2024-05" db="EMBL/GenBank/DDBJ databases">
        <authorList>
            <person name="Wallberg A."/>
        </authorList>
    </citation>
    <scope>NUCLEOTIDE SEQUENCE [LARGE SCALE GENOMIC DNA]</scope>
</reference>
<evidence type="ECO:0000256" key="10">
    <source>
        <dbReference type="SAM" id="Phobius"/>
    </source>
</evidence>
<keyword evidence="8 10" id="KW-0472">Membrane</keyword>
<keyword evidence="5" id="KW-0460">Magnesium</keyword>
<dbReference type="GO" id="GO:0005886">
    <property type="term" value="C:plasma membrane"/>
    <property type="evidence" value="ECO:0007669"/>
    <property type="project" value="TreeGrafter"/>
</dbReference>
<feature type="transmembrane region" description="Helical" evidence="10">
    <location>
        <begin position="310"/>
        <end position="329"/>
    </location>
</feature>
<keyword evidence="7" id="KW-0406">Ion transport</keyword>
<feature type="region of interest" description="Disordered" evidence="9">
    <location>
        <begin position="35"/>
        <end position="58"/>
    </location>
</feature>
<dbReference type="Pfam" id="PF01769">
    <property type="entry name" value="MgtE"/>
    <property type="match status" value="2"/>
</dbReference>
<dbReference type="InterPro" id="IPR036739">
    <property type="entry name" value="SLC41_membr_dom_sf"/>
</dbReference>
<dbReference type="PANTHER" id="PTHR16228:SF7">
    <property type="entry name" value="SLC41A_MGTE INTEGRAL MEMBRANE DOMAIN-CONTAINING PROTEIN"/>
    <property type="match status" value="1"/>
</dbReference>
<keyword evidence="6 10" id="KW-1133">Transmembrane helix</keyword>
<evidence type="ECO:0000256" key="3">
    <source>
        <dbReference type="ARBA" id="ARBA00022448"/>
    </source>
</evidence>
<dbReference type="InterPro" id="IPR045349">
    <property type="entry name" value="SLC41A1-3"/>
</dbReference>
<feature type="transmembrane region" description="Helical" evidence="10">
    <location>
        <begin position="200"/>
        <end position="228"/>
    </location>
</feature>
<evidence type="ECO:0000256" key="5">
    <source>
        <dbReference type="ARBA" id="ARBA00022842"/>
    </source>
</evidence>
<comment type="similarity">
    <text evidence="2">Belongs to the SLC41A transporter family.</text>
</comment>
<feature type="compositionally biased region" description="Basic and acidic residues" evidence="9">
    <location>
        <begin position="35"/>
        <end position="52"/>
    </location>
</feature>
<name>A0AAV2QA50_MEGNR</name>
<evidence type="ECO:0000256" key="1">
    <source>
        <dbReference type="ARBA" id="ARBA00004141"/>
    </source>
</evidence>
<feature type="domain" description="SLC41A/MgtE integral membrane" evidence="11">
    <location>
        <begin position="163"/>
        <end position="296"/>
    </location>
</feature>
<protein>
    <recommendedName>
        <fullName evidence="11">SLC41A/MgtE integral membrane domain-containing protein</fullName>
    </recommendedName>
</protein>
<dbReference type="AlphaFoldDB" id="A0AAV2QA50"/>
<evidence type="ECO:0000256" key="9">
    <source>
        <dbReference type="SAM" id="MobiDB-lite"/>
    </source>
</evidence>
<evidence type="ECO:0000256" key="4">
    <source>
        <dbReference type="ARBA" id="ARBA00022692"/>
    </source>
</evidence>
<feature type="domain" description="SLC41A/MgtE integral membrane" evidence="11">
    <location>
        <begin position="375"/>
        <end position="518"/>
    </location>
</feature>
<dbReference type="FunFam" id="1.10.357.20:FF:000002">
    <property type="entry name" value="Solute carrier family 41, member 2"/>
    <property type="match status" value="1"/>
</dbReference>
<feature type="transmembrane region" description="Helical" evidence="10">
    <location>
        <begin position="234"/>
        <end position="265"/>
    </location>
</feature>
<dbReference type="Proteomes" id="UP001497623">
    <property type="component" value="Unassembled WGS sequence"/>
</dbReference>